<sequence length="256" mass="29236">MILVEGLSLEESLRKIGDKGFRWEDFPEIFPFGFLGRSEGQYAKLVDAALESLPNDTERAVLLDLLDAQWCVYIEQLWITHEVGGNQQRLVGRNHLALARLQMSNNIRSAWGFPEKDGRSAMMEIGPSETLMDRIEGASPLGRGHGSTVQPSRITQLSELQPKQEEQLTDPPQWDPEEEGRLEQEAYQKHRQRQRGGPEPMILLDQNPAPKSAPQHPDQPEQKPEWMSQEDWEDHLEEVKAGQKRIWRESGGRLGD</sequence>
<name>A0ABS5FYC1_9BRAD</name>
<accession>A0ABS5FYC1</accession>
<organism evidence="2 3">
    <name type="scientific">Bradyrhizobium jicamae</name>
    <dbReference type="NCBI Taxonomy" id="280332"/>
    <lineage>
        <taxon>Bacteria</taxon>
        <taxon>Pseudomonadati</taxon>
        <taxon>Pseudomonadota</taxon>
        <taxon>Alphaproteobacteria</taxon>
        <taxon>Hyphomicrobiales</taxon>
        <taxon>Nitrobacteraceae</taxon>
        <taxon>Bradyrhizobium</taxon>
    </lineage>
</organism>
<protein>
    <submittedName>
        <fullName evidence="2">Uncharacterized protein</fullName>
    </submittedName>
</protein>
<evidence type="ECO:0000313" key="2">
    <source>
        <dbReference type="EMBL" id="MBR0801241.1"/>
    </source>
</evidence>
<gene>
    <name evidence="2" type="ORF">JQ615_38405</name>
</gene>
<evidence type="ECO:0000313" key="3">
    <source>
        <dbReference type="Proteomes" id="UP001315278"/>
    </source>
</evidence>
<dbReference type="RefSeq" id="WP_212495351.1">
    <property type="nucleotide sequence ID" value="NZ_JAFCJH010000075.1"/>
</dbReference>
<keyword evidence="3" id="KW-1185">Reference proteome</keyword>
<feature type="compositionally biased region" description="Basic and acidic residues" evidence="1">
    <location>
        <begin position="237"/>
        <end position="256"/>
    </location>
</feature>
<proteinExistence type="predicted"/>
<dbReference type="EMBL" id="JAFCJH010000075">
    <property type="protein sequence ID" value="MBR0801241.1"/>
    <property type="molecule type" value="Genomic_DNA"/>
</dbReference>
<feature type="region of interest" description="Disordered" evidence="1">
    <location>
        <begin position="159"/>
        <end position="256"/>
    </location>
</feature>
<comment type="caution">
    <text evidence="2">The sequence shown here is derived from an EMBL/GenBank/DDBJ whole genome shotgun (WGS) entry which is preliminary data.</text>
</comment>
<dbReference type="Proteomes" id="UP001315278">
    <property type="component" value="Unassembled WGS sequence"/>
</dbReference>
<evidence type="ECO:0000256" key="1">
    <source>
        <dbReference type="SAM" id="MobiDB-lite"/>
    </source>
</evidence>
<feature type="compositionally biased region" description="Basic and acidic residues" evidence="1">
    <location>
        <begin position="179"/>
        <end position="188"/>
    </location>
</feature>
<reference evidence="3" key="1">
    <citation type="journal article" date="2021" name="ISME J.">
        <title>Evolutionary origin and ecological implication of a unique nif island in free-living Bradyrhizobium lineages.</title>
        <authorList>
            <person name="Tao J."/>
        </authorList>
    </citation>
    <scope>NUCLEOTIDE SEQUENCE [LARGE SCALE GENOMIC DNA]</scope>
    <source>
        <strain evidence="3">SZCCT0434</strain>
    </source>
</reference>